<gene>
    <name evidence="1" type="ORF">HNQ77_005029</name>
</gene>
<comment type="caution">
    <text evidence="1">The sequence shown here is derived from an EMBL/GenBank/DDBJ whole genome shotgun (WGS) entry which is preliminary data.</text>
</comment>
<organism evidence="1 2">
    <name type="scientific">Silvibacterium bohemicum</name>
    <dbReference type="NCBI Taxonomy" id="1577686"/>
    <lineage>
        <taxon>Bacteria</taxon>
        <taxon>Pseudomonadati</taxon>
        <taxon>Acidobacteriota</taxon>
        <taxon>Terriglobia</taxon>
        <taxon>Terriglobales</taxon>
        <taxon>Acidobacteriaceae</taxon>
        <taxon>Silvibacterium</taxon>
    </lineage>
</organism>
<protein>
    <submittedName>
        <fullName evidence="1">Uncharacterized protein</fullName>
    </submittedName>
</protein>
<dbReference type="Pfam" id="PF17653">
    <property type="entry name" value="DUF5522"/>
    <property type="match status" value="1"/>
</dbReference>
<accession>A0A841K9T0</accession>
<reference evidence="1 2" key="1">
    <citation type="submission" date="2020-08" db="EMBL/GenBank/DDBJ databases">
        <title>Genomic Encyclopedia of Type Strains, Phase IV (KMG-IV): sequencing the most valuable type-strain genomes for metagenomic binning, comparative biology and taxonomic classification.</title>
        <authorList>
            <person name="Goeker M."/>
        </authorList>
    </citation>
    <scope>NUCLEOTIDE SEQUENCE [LARGE SCALE GENOMIC DNA]</scope>
    <source>
        <strain evidence="1 2">DSM 103733</strain>
    </source>
</reference>
<dbReference type="EMBL" id="JACHEK010000012">
    <property type="protein sequence ID" value="MBB6147044.1"/>
    <property type="molecule type" value="Genomic_DNA"/>
</dbReference>
<dbReference type="InterPro" id="IPR040807">
    <property type="entry name" value="DUF5522"/>
</dbReference>
<dbReference type="Proteomes" id="UP000538666">
    <property type="component" value="Unassembled WGS sequence"/>
</dbReference>
<dbReference type="RefSeq" id="WP_231581342.1">
    <property type="nucleotide sequence ID" value="NZ_JACHEK010000012.1"/>
</dbReference>
<proteinExistence type="predicted"/>
<sequence>MPEDWQNLVEGKDFYMDGPYLVFTEAYHLKRGSCCNSGCRHCPWRLLTDENSDGEEPSGP</sequence>
<keyword evidence="2" id="KW-1185">Reference proteome</keyword>
<name>A0A841K9T0_9BACT</name>
<evidence type="ECO:0000313" key="1">
    <source>
        <dbReference type="EMBL" id="MBB6147044.1"/>
    </source>
</evidence>
<dbReference type="AlphaFoldDB" id="A0A841K9T0"/>
<evidence type="ECO:0000313" key="2">
    <source>
        <dbReference type="Proteomes" id="UP000538666"/>
    </source>
</evidence>